<feature type="signal peptide" evidence="1">
    <location>
        <begin position="1"/>
        <end position="24"/>
    </location>
</feature>
<dbReference type="AlphaFoldDB" id="A0A0K1PXZ7"/>
<proteinExistence type="predicted"/>
<dbReference type="Gene3D" id="3.30.530.20">
    <property type="match status" value="1"/>
</dbReference>
<reference evidence="2 3" key="1">
    <citation type="submission" date="2015-08" db="EMBL/GenBank/DDBJ databases">
        <authorList>
            <person name="Babu N.S."/>
            <person name="Beckwith C.J."/>
            <person name="Beseler K.G."/>
            <person name="Brison A."/>
            <person name="Carone J.V."/>
            <person name="Caskin T.P."/>
            <person name="Diamond M."/>
            <person name="Durham M.E."/>
            <person name="Foxe J.M."/>
            <person name="Go M."/>
            <person name="Henderson B.A."/>
            <person name="Jones I.B."/>
            <person name="McGettigan J.A."/>
            <person name="Micheletti S.J."/>
            <person name="Nasrallah M.E."/>
            <person name="Ortiz D."/>
            <person name="Piller C.R."/>
            <person name="Privatt S.R."/>
            <person name="Schneider S.L."/>
            <person name="Sharp S."/>
            <person name="Smith T.C."/>
            <person name="Stanton J.D."/>
            <person name="Ullery H.E."/>
            <person name="Wilson R.J."/>
            <person name="Serrano M.G."/>
            <person name="Buck G."/>
            <person name="Lee V."/>
            <person name="Wang Y."/>
            <person name="Carvalho R."/>
            <person name="Voegtly L."/>
            <person name="Shi R."/>
            <person name="Duckworth R."/>
            <person name="Johnson A."/>
            <person name="Loviza R."/>
            <person name="Walstead R."/>
            <person name="Shah Z."/>
            <person name="Kiflezghi M."/>
            <person name="Wade K."/>
            <person name="Ball S.L."/>
            <person name="Bradley K.W."/>
            <person name="Asai D.J."/>
            <person name="Bowman C.A."/>
            <person name="Russell D.A."/>
            <person name="Pope W.H."/>
            <person name="Jacobs-Sera D."/>
            <person name="Hendrix R.W."/>
            <person name="Hatfull G.F."/>
        </authorList>
    </citation>
    <scope>NUCLEOTIDE SEQUENCE [LARGE SCALE GENOMIC DNA]</scope>
    <source>
        <strain evidence="2 3">DSM 27648</strain>
    </source>
</reference>
<evidence type="ECO:0000256" key="1">
    <source>
        <dbReference type="SAM" id="SignalP"/>
    </source>
</evidence>
<keyword evidence="3" id="KW-1185">Reference proteome</keyword>
<keyword evidence="1" id="KW-0732">Signal</keyword>
<accession>A0A0K1PXZ7</accession>
<sequence length="214" mass="23658">MRPTSPFTAFAALALVVLPVVAQADAEAPKAPARDPQVARLLDAKQTLKWNYSPAGHSERYGHAEALVDAPAEKVAKYTVDFAHYKEIHRKFATARVIAKEGDNTDVYMRYPVYIGALKVEFHEVMRFGLPRVNNGMHVLEGAAVRGDMKQAHAIISVKPVDEKHSLLQVDILLVPRIPAPQYLIDEELRDGAQDFVNGLKDRAQGWVGPVTSL</sequence>
<evidence type="ECO:0000313" key="3">
    <source>
        <dbReference type="Proteomes" id="UP000064967"/>
    </source>
</evidence>
<protein>
    <submittedName>
        <fullName evidence="2">Uncharacterized protein</fullName>
    </submittedName>
</protein>
<dbReference type="EMBL" id="CP012333">
    <property type="protein sequence ID" value="AKU98241.1"/>
    <property type="molecule type" value="Genomic_DNA"/>
</dbReference>
<gene>
    <name evidence="2" type="ORF">AKJ09_04905</name>
</gene>
<dbReference type="Proteomes" id="UP000064967">
    <property type="component" value="Chromosome"/>
</dbReference>
<dbReference type="KEGG" id="llu:AKJ09_04905"/>
<evidence type="ECO:0000313" key="2">
    <source>
        <dbReference type="EMBL" id="AKU98241.1"/>
    </source>
</evidence>
<name>A0A0K1PXZ7_9BACT</name>
<feature type="chain" id="PRO_5005466268" evidence="1">
    <location>
        <begin position="25"/>
        <end position="214"/>
    </location>
</feature>
<dbReference type="SUPFAM" id="SSF55961">
    <property type="entry name" value="Bet v1-like"/>
    <property type="match status" value="1"/>
</dbReference>
<organism evidence="2 3">
    <name type="scientific">Labilithrix luteola</name>
    <dbReference type="NCBI Taxonomy" id="1391654"/>
    <lineage>
        <taxon>Bacteria</taxon>
        <taxon>Pseudomonadati</taxon>
        <taxon>Myxococcota</taxon>
        <taxon>Polyangia</taxon>
        <taxon>Polyangiales</taxon>
        <taxon>Labilitrichaceae</taxon>
        <taxon>Labilithrix</taxon>
    </lineage>
</organism>
<dbReference type="RefSeq" id="WP_146649241.1">
    <property type="nucleotide sequence ID" value="NZ_CP012333.1"/>
</dbReference>
<dbReference type="InterPro" id="IPR023393">
    <property type="entry name" value="START-like_dom_sf"/>
</dbReference>